<reference evidence="3" key="1">
    <citation type="journal article" date="2023" name="bioRxiv">
        <title>Scaffold-level genome assemblies of two parasitoid biocontrol wasps reveal the parthenogenesis mechanism and an associated novel virus.</title>
        <authorList>
            <person name="Inwood S."/>
            <person name="Skelly J."/>
            <person name="Guhlin J."/>
            <person name="Harrop T."/>
            <person name="Goldson S."/>
            <person name="Dearden P."/>
        </authorList>
    </citation>
    <scope>NUCLEOTIDE SEQUENCE</scope>
    <source>
        <strain evidence="3">Lincoln</strain>
        <tissue evidence="3">Whole body</tissue>
    </source>
</reference>
<evidence type="ECO:0000256" key="2">
    <source>
        <dbReference type="SAM" id="Phobius"/>
    </source>
</evidence>
<reference evidence="3" key="2">
    <citation type="submission" date="2023-03" db="EMBL/GenBank/DDBJ databases">
        <authorList>
            <person name="Inwood S.N."/>
            <person name="Skelly J.G."/>
            <person name="Guhlin J."/>
            <person name="Harrop T.W.R."/>
            <person name="Goldson S.G."/>
            <person name="Dearden P.K."/>
        </authorList>
    </citation>
    <scope>NUCLEOTIDE SEQUENCE</scope>
    <source>
        <strain evidence="3">Lincoln</strain>
        <tissue evidence="3">Whole body</tissue>
    </source>
</reference>
<feature type="compositionally biased region" description="Basic residues" evidence="1">
    <location>
        <begin position="80"/>
        <end position="92"/>
    </location>
</feature>
<evidence type="ECO:0000313" key="3">
    <source>
        <dbReference type="EMBL" id="KAK0161567.1"/>
    </source>
</evidence>
<dbReference type="AlphaFoldDB" id="A0AA39F263"/>
<accession>A0AA39F263</accession>
<keyword evidence="2" id="KW-1133">Transmembrane helix</keyword>
<evidence type="ECO:0000313" key="4">
    <source>
        <dbReference type="Proteomes" id="UP001168972"/>
    </source>
</evidence>
<comment type="caution">
    <text evidence="3">The sequence shown here is derived from an EMBL/GenBank/DDBJ whole genome shotgun (WGS) entry which is preliminary data.</text>
</comment>
<gene>
    <name evidence="3" type="ORF">PV327_010026</name>
</gene>
<keyword evidence="2" id="KW-0472">Membrane</keyword>
<evidence type="ECO:0000256" key="1">
    <source>
        <dbReference type="SAM" id="MobiDB-lite"/>
    </source>
</evidence>
<keyword evidence="4" id="KW-1185">Reference proteome</keyword>
<sequence>MTVMQSGCDVADKAVSTEDTTEAVHLDAILAALMENKVEAIKAASSVLTAPSKGKWSSVPISPGHSRLTSSSTASSSQNHNRHRRDKHHQHSNKKEHYYNSNYQQRHRHRRYDSAPCENFIEEHSGYNHQKHLRETWDIYVDVLIDCLKGHRRACEKNRTTKYKRHYSRSTHVLSDDTYIDLNAPTEFIGLDHDLAFINIERPSGVLSDNDEYPGLDQNTSLSHTAAHLRIVNDDDDYLALDITDELDMDSLNCPDLSIGDSPEEQYRCPRKKRKRKRKVITDDIIMTDIPEVMLVDHDELPPRARWTIVATACLLFAMSILLVGVTLRMAPIIDDMVRKENEELLNTLNQDTVASENRTAVHL</sequence>
<dbReference type="EMBL" id="JAQQBR010001835">
    <property type="protein sequence ID" value="KAK0161567.1"/>
    <property type="molecule type" value="Genomic_DNA"/>
</dbReference>
<feature type="transmembrane region" description="Helical" evidence="2">
    <location>
        <begin position="307"/>
        <end position="331"/>
    </location>
</feature>
<organism evidence="3 4">
    <name type="scientific">Microctonus hyperodae</name>
    <name type="common">Parasitoid wasp</name>
    <dbReference type="NCBI Taxonomy" id="165561"/>
    <lineage>
        <taxon>Eukaryota</taxon>
        <taxon>Metazoa</taxon>
        <taxon>Ecdysozoa</taxon>
        <taxon>Arthropoda</taxon>
        <taxon>Hexapoda</taxon>
        <taxon>Insecta</taxon>
        <taxon>Pterygota</taxon>
        <taxon>Neoptera</taxon>
        <taxon>Endopterygota</taxon>
        <taxon>Hymenoptera</taxon>
        <taxon>Apocrita</taxon>
        <taxon>Ichneumonoidea</taxon>
        <taxon>Braconidae</taxon>
        <taxon>Euphorinae</taxon>
        <taxon>Microctonus</taxon>
    </lineage>
</organism>
<dbReference type="Proteomes" id="UP001168972">
    <property type="component" value="Unassembled WGS sequence"/>
</dbReference>
<protein>
    <submittedName>
        <fullName evidence="3">Uncharacterized protein</fullName>
    </submittedName>
</protein>
<keyword evidence="2" id="KW-0812">Transmembrane</keyword>
<feature type="region of interest" description="Disordered" evidence="1">
    <location>
        <begin position="52"/>
        <end position="108"/>
    </location>
</feature>
<name>A0AA39F263_MICHY</name>
<proteinExistence type="predicted"/>